<evidence type="ECO:0000313" key="2">
    <source>
        <dbReference type="EMBL" id="PYH98099.1"/>
    </source>
</evidence>
<organism evidence="2 3">
    <name type="scientific">Aspergillus ellipticus CBS 707.79</name>
    <dbReference type="NCBI Taxonomy" id="1448320"/>
    <lineage>
        <taxon>Eukaryota</taxon>
        <taxon>Fungi</taxon>
        <taxon>Dikarya</taxon>
        <taxon>Ascomycota</taxon>
        <taxon>Pezizomycotina</taxon>
        <taxon>Eurotiomycetes</taxon>
        <taxon>Eurotiomycetidae</taxon>
        <taxon>Eurotiales</taxon>
        <taxon>Aspergillaceae</taxon>
        <taxon>Aspergillus</taxon>
        <taxon>Aspergillus subgen. Circumdati</taxon>
    </lineage>
</organism>
<dbReference type="EMBL" id="KZ825815">
    <property type="protein sequence ID" value="PYH98099.1"/>
    <property type="molecule type" value="Genomic_DNA"/>
</dbReference>
<reference evidence="2 3" key="1">
    <citation type="submission" date="2018-02" db="EMBL/GenBank/DDBJ databases">
        <title>The genomes of Aspergillus section Nigri reveals drivers in fungal speciation.</title>
        <authorList>
            <consortium name="DOE Joint Genome Institute"/>
            <person name="Vesth T.C."/>
            <person name="Nybo J."/>
            <person name="Theobald S."/>
            <person name="Brandl J."/>
            <person name="Frisvad J.C."/>
            <person name="Nielsen K.F."/>
            <person name="Lyhne E.K."/>
            <person name="Kogle M.E."/>
            <person name="Kuo A."/>
            <person name="Riley R."/>
            <person name="Clum A."/>
            <person name="Nolan M."/>
            <person name="Lipzen A."/>
            <person name="Salamov A."/>
            <person name="Henrissat B."/>
            <person name="Wiebenga A."/>
            <person name="De vries R.P."/>
            <person name="Grigoriev I.V."/>
            <person name="Mortensen U.H."/>
            <person name="Andersen M.R."/>
            <person name="Baker S.E."/>
        </authorList>
    </citation>
    <scope>NUCLEOTIDE SEQUENCE [LARGE SCALE GENOMIC DNA]</scope>
    <source>
        <strain evidence="2 3">CBS 707.79</strain>
    </source>
</reference>
<feature type="region of interest" description="Disordered" evidence="1">
    <location>
        <begin position="70"/>
        <end position="105"/>
    </location>
</feature>
<dbReference type="AlphaFoldDB" id="A0A319DL10"/>
<sequence length="154" mass="16140">MTPEVVAVPDQRTVIRPDRLGSRIGLACQVGGQPGWLDFAQLGTTVGAGQPARLGQIGSVWVDLRMSFHPNEPPKRTGDITADRADEGCGMGMRWNTSEAGRGAGSGSGMLTFRIRPVPGHGAGQGEGEKGLKQTSKPMAENHQGCEYGAQVGT</sequence>
<protein>
    <submittedName>
        <fullName evidence="2">Uncharacterized protein</fullName>
    </submittedName>
</protein>
<evidence type="ECO:0000256" key="1">
    <source>
        <dbReference type="SAM" id="MobiDB-lite"/>
    </source>
</evidence>
<gene>
    <name evidence="2" type="ORF">BO71DRAFT_426442</name>
</gene>
<proteinExistence type="predicted"/>
<feature type="compositionally biased region" description="Basic and acidic residues" evidence="1">
    <location>
        <begin position="72"/>
        <end position="87"/>
    </location>
</feature>
<keyword evidence="3" id="KW-1185">Reference proteome</keyword>
<accession>A0A319DL10</accession>
<dbReference type="VEuPathDB" id="FungiDB:BO71DRAFT_426442"/>
<name>A0A319DL10_9EURO</name>
<evidence type="ECO:0000313" key="3">
    <source>
        <dbReference type="Proteomes" id="UP000247810"/>
    </source>
</evidence>
<dbReference type="Proteomes" id="UP000247810">
    <property type="component" value="Unassembled WGS sequence"/>
</dbReference>
<feature type="region of interest" description="Disordered" evidence="1">
    <location>
        <begin position="118"/>
        <end position="154"/>
    </location>
</feature>